<dbReference type="PROSITE" id="PS51318">
    <property type="entry name" value="TAT"/>
    <property type="match status" value="1"/>
</dbReference>
<sequence>MVELNRRRFLQVSGSLAGLAALGACGSSGDSAARNYLTWWDHQGNQKSLHNKIFTAFARSSGGMKVQYTPRNAEKMGQALQLAKQSNQLPDVHTNAGLAIPVPELIKAGWVAPLDLDDAATARIRSSLLDGVHVFDGKVYSFPQFNFRTYSAATWFNRKLVAKAGLDPDQPPTTYDEFRAAVRKVGRSGGGVYGWVWNGGMTERMEDQVNMLAQAAGFEGGGGTLYRTGEIAYHADPYVTAIEFLVAMSRDRMLMPGATTLNDEIARSRWAAGSAGYFIDGPWCPGVIRQSFPTFADSLGVGPILLPQKGTIRCYAPPQGGTFWLSPTAAPKQRKAANTLLGDYFTTKEYFVDLAGWMPQPPLDLSAVDKSTAYPSWKKLVGWMAKQVFLAPSPVVGNIEVTKAEAESNDVKPGLGDIVQGALSGDVTNVRRALKDLSDKASAARENAVRTARARGAKVSLDDYAFPNWRPGTDFTSDRYHG</sequence>
<gene>
    <name evidence="1" type="ORF">Aru02nite_32280</name>
</gene>
<dbReference type="InterPro" id="IPR006059">
    <property type="entry name" value="SBP"/>
</dbReference>
<dbReference type="SUPFAM" id="SSF53850">
    <property type="entry name" value="Periplasmic binding protein-like II"/>
    <property type="match status" value="1"/>
</dbReference>
<comment type="caution">
    <text evidence="1">The sequence shown here is derived from an EMBL/GenBank/DDBJ whole genome shotgun (WGS) entry which is preliminary data.</text>
</comment>
<dbReference type="PROSITE" id="PS51257">
    <property type="entry name" value="PROKAR_LIPOPROTEIN"/>
    <property type="match status" value="1"/>
</dbReference>
<keyword evidence="2" id="KW-1185">Reference proteome</keyword>
<dbReference type="InterPro" id="IPR050490">
    <property type="entry name" value="Bact_solute-bd_prot1"/>
</dbReference>
<dbReference type="Pfam" id="PF13416">
    <property type="entry name" value="SBP_bac_8"/>
    <property type="match status" value="1"/>
</dbReference>
<organism evidence="1 2">
    <name type="scientific">Actinocatenispora rupis</name>
    <dbReference type="NCBI Taxonomy" id="519421"/>
    <lineage>
        <taxon>Bacteria</taxon>
        <taxon>Bacillati</taxon>
        <taxon>Actinomycetota</taxon>
        <taxon>Actinomycetes</taxon>
        <taxon>Micromonosporales</taxon>
        <taxon>Micromonosporaceae</taxon>
        <taxon>Actinocatenispora</taxon>
    </lineage>
</organism>
<dbReference type="RefSeq" id="WP_203658307.1">
    <property type="nucleotide sequence ID" value="NZ_BAAAZM010000009.1"/>
</dbReference>
<dbReference type="PANTHER" id="PTHR43649">
    <property type="entry name" value="ARABINOSE-BINDING PROTEIN-RELATED"/>
    <property type="match status" value="1"/>
</dbReference>
<reference evidence="1" key="1">
    <citation type="submission" date="2021-01" db="EMBL/GenBank/DDBJ databases">
        <title>Whole genome shotgun sequence of Actinocatenispora rupis NBRC 107355.</title>
        <authorList>
            <person name="Komaki H."/>
            <person name="Tamura T."/>
        </authorList>
    </citation>
    <scope>NUCLEOTIDE SEQUENCE</scope>
    <source>
        <strain evidence="1">NBRC 107355</strain>
    </source>
</reference>
<evidence type="ECO:0000313" key="2">
    <source>
        <dbReference type="Proteomes" id="UP000612808"/>
    </source>
</evidence>
<protein>
    <recommendedName>
        <fullName evidence="3">Multiple sugar transport system substrate-binding protein</fullName>
    </recommendedName>
</protein>
<name>A0A8J3J923_9ACTN</name>
<dbReference type="Gene3D" id="3.40.190.10">
    <property type="entry name" value="Periplasmic binding protein-like II"/>
    <property type="match status" value="1"/>
</dbReference>
<dbReference type="Proteomes" id="UP000612808">
    <property type="component" value="Unassembled WGS sequence"/>
</dbReference>
<proteinExistence type="predicted"/>
<dbReference type="InterPro" id="IPR006311">
    <property type="entry name" value="TAT_signal"/>
</dbReference>
<dbReference type="PANTHER" id="PTHR43649:SF12">
    <property type="entry name" value="DIACETYLCHITOBIOSE BINDING PROTEIN DASA"/>
    <property type="match status" value="1"/>
</dbReference>
<dbReference type="EMBL" id="BOMB01000017">
    <property type="protein sequence ID" value="GID12339.1"/>
    <property type="molecule type" value="Genomic_DNA"/>
</dbReference>
<evidence type="ECO:0008006" key="3">
    <source>
        <dbReference type="Google" id="ProtNLM"/>
    </source>
</evidence>
<evidence type="ECO:0000313" key="1">
    <source>
        <dbReference type="EMBL" id="GID12339.1"/>
    </source>
</evidence>
<dbReference type="AlphaFoldDB" id="A0A8J3J923"/>
<accession>A0A8J3J923</accession>